<dbReference type="Pfam" id="PF00877">
    <property type="entry name" value="NLPC_P60"/>
    <property type="match status" value="1"/>
</dbReference>
<evidence type="ECO:0000256" key="4">
    <source>
        <dbReference type="ARBA" id="ARBA00022807"/>
    </source>
</evidence>
<dbReference type="PANTHER" id="PTHR47359:SF3">
    <property type="entry name" value="NLP_P60 DOMAIN-CONTAINING PROTEIN-RELATED"/>
    <property type="match status" value="1"/>
</dbReference>
<name>A0A290Z0Y5_9PSEU</name>
<gene>
    <name evidence="6" type="ORF">CNX65_04400</name>
</gene>
<dbReference type="InterPro" id="IPR038765">
    <property type="entry name" value="Papain-like_cys_pep_sf"/>
</dbReference>
<dbReference type="KEGG" id="apre:CNX65_04400"/>
<evidence type="ECO:0000256" key="3">
    <source>
        <dbReference type="ARBA" id="ARBA00022801"/>
    </source>
</evidence>
<organism evidence="6 7">
    <name type="scientific">Actinosynnema pretiosum</name>
    <dbReference type="NCBI Taxonomy" id="42197"/>
    <lineage>
        <taxon>Bacteria</taxon>
        <taxon>Bacillati</taxon>
        <taxon>Actinomycetota</taxon>
        <taxon>Actinomycetes</taxon>
        <taxon>Pseudonocardiales</taxon>
        <taxon>Pseudonocardiaceae</taxon>
        <taxon>Actinosynnema</taxon>
    </lineage>
</organism>
<comment type="similarity">
    <text evidence="1">Belongs to the peptidase C40 family.</text>
</comment>
<dbReference type="PROSITE" id="PS51935">
    <property type="entry name" value="NLPC_P60"/>
    <property type="match status" value="1"/>
</dbReference>
<evidence type="ECO:0000313" key="7">
    <source>
        <dbReference type="Proteomes" id="UP000218505"/>
    </source>
</evidence>
<evidence type="ECO:0000259" key="5">
    <source>
        <dbReference type="PROSITE" id="PS51935"/>
    </source>
</evidence>
<keyword evidence="7" id="KW-1185">Reference proteome</keyword>
<keyword evidence="4" id="KW-0788">Thiol protease</keyword>
<dbReference type="InterPro" id="IPR000064">
    <property type="entry name" value="NLP_P60_dom"/>
</dbReference>
<dbReference type="AlphaFoldDB" id="A0A290Z0Y5"/>
<dbReference type="GO" id="GO:0008234">
    <property type="term" value="F:cysteine-type peptidase activity"/>
    <property type="evidence" value="ECO:0007669"/>
    <property type="project" value="UniProtKB-KW"/>
</dbReference>
<sequence length="337" mass="36022">MLKVAVTTVVAVVVVAFATFNGVSQIINDSTPAVDENGRILRAASSCNAAIGPWNAADGAGKGEYDASRLNDEQRATVAKIISIGQERKLPALAWQVAIQAGMTESGLRSLDYGDRDSLGIFQMRPSMGWGTPAQVTDPVYAVNKFYDVLLNVPEWEERRPGDSAQRVERSAYPDRYHNWEAMAAFLIGELGNVPDPAGCGTGEGKALLASGAAGGAIEFTKQQLGEPYLWGGNGPDAWDCSGILVKAFGSVGVTIPRVANDQYMRGGAHLPIADAKAGDLIFWASDPSDPVSVHHVGMYLGNEEYIHAPQTGDVVKISKLNRDYYELMPLAVRPGV</sequence>
<evidence type="ECO:0000313" key="6">
    <source>
        <dbReference type="EMBL" id="ATE52619.1"/>
    </source>
</evidence>
<dbReference type="Proteomes" id="UP000218505">
    <property type="component" value="Chromosome"/>
</dbReference>
<protein>
    <recommendedName>
        <fullName evidence="5">NlpC/P60 domain-containing protein</fullName>
    </recommendedName>
</protein>
<proteinExistence type="inferred from homology"/>
<dbReference type="SUPFAM" id="SSF54001">
    <property type="entry name" value="Cysteine proteinases"/>
    <property type="match status" value="1"/>
</dbReference>
<feature type="domain" description="NlpC/P60" evidence="5">
    <location>
        <begin position="211"/>
        <end position="337"/>
    </location>
</feature>
<dbReference type="RefSeq" id="WP_096491619.1">
    <property type="nucleotide sequence ID" value="NZ_CP023445.1"/>
</dbReference>
<reference evidence="6" key="1">
    <citation type="submission" date="2017-09" db="EMBL/GenBank/DDBJ databases">
        <title>Complete Genome Sequence of ansamitocin-producing Bacterium Actinosynnema pretiosum X47.</title>
        <authorList>
            <person name="Cao G."/>
            <person name="Zong G."/>
            <person name="Zhong C."/>
            <person name="Fu J."/>
        </authorList>
    </citation>
    <scope>NUCLEOTIDE SEQUENCE [LARGE SCALE GENOMIC DNA]</scope>
    <source>
        <strain evidence="6">X47</strain>
    </source>
</reference>
<dbReference type="PANTHER" id="PTHR47359">
    <property type="entry name" value="PEPTIDOGLYCAN DL-ENDOPEPTIDASE CWLO"/>
    <property type="match status" value="1"/>
</dbReference>
<evidence type="ECO:0000256" key="2">
    <source>
        <dbReference type="ARBA" id="ARBA00022670"/>
    </source>
</evidence>
<keyword evidence="2" id="KW-0645">Protease</keyword>
<evidence type="ECO:0000256" key="1">
    <source>
        <dbReference type="ARBA" id="ARBA00007074"/>
    </source>
</evidence>
<dbReference type="EMBL" id="CP023445">
    <property type="protein sequence ID" value="ATE52619.1"/>
    <property type="molecule type" value="Genomic_DNA"/>
</dbReference>
<dbReference type="GO" id="GO:0006508">
    <property type="term" value="P:proteolysis"/>
    <property type="evidence" value="ECO:0007669"/>
    <property type="project" value="UniProtKB-KW"/>
</dbReference>
<keyword evidence="3" id="KW-0378">Hydrolase</keyword>
<dbReference type="InterPro" id="IPR051794">
    <property type="entry name" value="PG_Endopeptidase_C40"/>
</dbReference>
<accession>A0A290Z0Y5</accession>
<dbReference type="Gene3D" id="3.90.1720.10">
    <property type="entry name" value="endopeptidase domain like (from Nostoc punctiforme)"/>
    <property type="match status" value="1"/>
</dbReference>